<sequence>MKRSIVASALIVAAVTGAGLTGTAQALPYNGDGQSDTVVQKSEPTYTFAKSMGPNPGLYTDFADNYWVGSNNPPSGYFLIDQHCAYMSVHWLRHGHDANGLRFANFDESTRIDAADHVRKWAGEGGLAAQVAYARQSLGGHEVSRAEINHSVAAGAFAAGTQIWFGNSQHAEAAVVTSQGKYLMYDPNTGKAVTRDAQGFATYVAHKDTFVVSG</sequence>
<evidence type="ECO:0000313" key="3">
    <source>
        <dbReference type="Proteomes" id="UP000239322"/>
    </source>
</evidence>
<evidence type="ECO:0000313" key="2">
    <source>
        <dbReference type="EMBL" id="PRH80382.1"/>
    </source>
</evidence>
<gene>
    <name evidence="2" type="ORF">C6N75_04445</name>
</gene>
<dbReference type="OrthoDB" id="4232020at2"/>
<evidence type="ECO:0000256" key="1">
    <source>
        <dbReference type="SAM" id="SignalP"/>
    </source>
</evidence>
<reference evidence="2 3" key="1">
    <citation type="submission" date="2018-03" db="EMBL/GenBank/DDBJ databases">
        <title>Novel Streptomyces sp. from soil.</title>
        <authorList>
            <person name="Tan G.Y.A."/>
            <person name="Lee Z.Y."/>
        </authorList>
    </citation>
    <scope>NUCLEOTIDE SEQUENCE [LARGE SCALE GENOMIC DNA]</scope>
    <source>
        <strain evidence="2 3">ST5x</strain>
    </source>
</reference>
<dbReference type="RefSeq" id="WP_105867521.1">
    <property type="nucleotide sequence ID" value="NZ_PVLV01000061.1"/>
</dbReference>
<keyword evidence="3" id="KW-1185">Reference proteome</keyword>
<organism evidence="2 3">
    <name type="scientific">Streptomyces solincola</name>
    <dbReference type="NCBI Taxonomy" id="2100817"/>
    <lineage>
        <taxon>Bacteria</taxon>
        <taxon>Bacillati</taxon>
        <taxon>Actinomycetota</taxon>
        <taxon>Actinomycetes</taxon>
        <taxon>Kitasatosporales</taxon>
        <taxon>Streptomycetaceae</taxon>
        <taxon>Streptomyces</taxon>
    </lineage>
</organism>
<dbReference type="EMBL" id="PVLV01000061">
    <property type="protein sequence ID" value="PRH80382.1"/>
    <property type="molecule type" value="Genomic_DNA"/>
</dbReference>
<feature type="signal peptide" evidence="1">
    <location>
        <begin position="1"/>
        <end position="26"/>
    </location>
</feature>
<name>A0A2S9Q169_9ACTN</name>
<protein>
    <submittedName>
        <fullName evidence="2">Uncharacterized protein</fullName>
    </submittedName>
</protein>
<proteinExistence type="predicted"/>
<feature type="chain" id="PRO_5015647557" evidence="1">
    <location>
        <begin position="27"/>
        <end position="214"/>
    </location>
</feature>
<dbReference type="AlphaFoldDB" id="A0A2S9Q169"/>
<accession>A0A2S9Q169</accession>
<dbReference type="Proteomes" id="UP000239322">
    <property type="component" value="Unassembled WGS sequence"/>
</dbReference>
<comment type="caution">
    <text evidence="2">The sequence shown here is derived from an EMBL/GenBank/DDBJ whole genome shotgun (WGS) entry which is preliminary data.</text>
</comment>
<keyword evidence="1" id="KW-0732">Signal</keyword>